<reference evidence="2" key="1">
    <citation type="submission" date="2016-09" db="EMBL/GenBank/DDBJ databases">
        <authorList>
            <person name="Lysoe E."/>
        </authorList>
    </citation>
    <scope>NUCLEOTIDE SEQUENCE [LARGE SCALE GENOMIC DNA]</scope>
    <source>
        <strain evidence="2">LJ96T</strain>
    </source>
</reference>
<organism evidence="1 2">
    <name type="scientific">Luteibacter rhizovicinus DSM 16549</name>
    <dbReference type="NCBI Taxonomy" id="1440763"/>
    <lineage>
        <taxon>Bacteria</taxon>
        <taxon>Pseudomonadati</taxon>
        <taxon>Pseudomonadota</taxon>
        <taxon>Gammaproteobacteria</taxon>
        <taxon>Lysobacterales</taxon>
        <taxon>Rhodanobacteraceae</taxon>
        <taxon>Luteibacter</taxon>
    </lineage>
</organism>
<dbReference type="PATRIC" id="fig|1440763.5.peg.2973"/>
<dbReference type="Proteomes" id="UP000182987">
    <property type="component" value="Chromosome"/>
</dbReference>
<evidence type="ECO:0000313" key="2">
    <source>
        <dbReference type="Proteomes" id="UP000182987"/>
    </source>
</evidence>
<dbReference type="EMBL" id="CP017480">
    <property type="protein sequence ID" value="APG04965.1"/>
    <property type="molecule type" value="Genomic_DNA"/>
</dbReference>
<name>A0A0G9HL74_9GAMM</name>
<evidence type="ECO:0000313" key="1">
    <source>
        <dbReference type="EMBL" id="APG04965.1"/>
    </source>
</evidence>
<keyword evidence="2" id="KW-1185">Reference proteome</keyword>
<gene>
    <name evidence="1" type="ORF">BJI69_14395</name>
</gene>
<proteinExistence type="predicted"/>
<dbReference type="KEGG" id="lrz:BJI69_14395"/>
<protein>
    <submittedName>
        <fullName evidence="1">Uncharacterized protein</fullName>
    </submittedName>
</protein>
<dbReference type="STRING" id="1440763.BJI69_14395"/>
<sequence>MGLGMQVFDAAGNIMIDVTTRLSRVIGTVAIPAASTSSLAVPNNSQGTIWYAIYGNNGNRYSPVITVAGGVISWSPRGGFPGGAVDVTMVYGLY</sequence>
<dbReference type="AlphaFoldDB" id="A0A0G9HL74"/>
<accession>A0A0G9HL74</accession>